<dbReference type="PANTHER" id="PTHR40730:SF5">
    <property type="entry name" value="HTH CRO_C1-TYPE DOMAIN-CONTAINING PROTEIN"/>
    <property type="match status" value="1"/>
</dbReference>
<dbReference type="EMBL" id="LCBN01000021">
    <property type="protein sequence ID" value="KKS13613.1"/>
    <property type="molecule type" value="Genomic_DNA"/>
</dbReference>
<evidence type="ECO:0000313" key="2">
    <source>
        <dbReference type="Proteomes" id="UP000034753"/>
    </source>
</evidence>
<dbReference type="InterPro" id="IPR010982">
    <property type="entry name" value="Lambda_DNA-bd_dom_sf"/>
</dbReference>
<organism evidence="1 2">
    <name type="scientific">Candidatus Daviesbacteria bacterium GW2011_GWB1_41_5</name>
    <dbReference type="NCBI Taxonomy" id="1618429"/>
    <lineage>
        <taxon>Bacteria</taxon>
        <taxon>Candidatus Daviesiibacteriota</taxon>
    </lineage>
</organism>
<protein>
    <recommendedName>
        <fullName evidence="3">HTH cro/C1-type domain-containing protein</fullName>
    </recommendedName>
</protein>
<dbReference type="Proteomes" id="UP000034753">
    <property type="component" value="Unassembled WGS sequence"/>
</dbReference>
<evidence type="ECO:0000313" key="1">
    <source>
        <dbReference type="EMBL" id="KKS13613.1"/>
    </source>
</evidence>
<dbReference type="Gene3D" id="1.10.260.40">
    <property type="entry name" value="lambda repressor-like DNA-binding domains"/>
    <property type="match status" value="1"/>
</dbReference>
<dbReference type="AlphaFoldDB" id="A0A0G0ZKX9"/>
<dbReference type="PANTHER" id="PTHR40730">
    <property type="entry name" value="TRANSCRIPTIONAL REGULATOR PROTEIN-LIKE PROTEIN"/>
    <property type="match status" value="1"/>
</dbReference>
<dbReference type="GO" id="GO:0003677">
    <property type="term" value="F:DNA binding"/>
    <property type="evidence" value="ECO:0007669"/>
    <property type="project" value="InterPro"/>
</dbReference>
<evidence type="ECO:0008006" key="3">
    <source>
        <dbReference type="Google" id="ProtNLM"/>
    </source>
</evidence>
<accession>A0A0G0ZKX9</accession>
<sequence length="122" mass="13057">MITYPAELEANLVLPAIRKEICIAAIASGLKQKEIAHILGITEAAASQYLRGKRASEVKFNSKFKIKVREIVKKVILGEIGGFSAVQTLAFEFKISGGLCRLHDTAGGIGPETCGLGEVCLK</sequence>
<gene>
    <name evidence="1" type="ORF">UU67_C0021G0016</name>
</gene>
<comment type="caution">
    <text evidence="1">The sequence shown here is derived from an EMBL/GenBank/DDBJ whole genome shotgun (WGS) entry which is preliminary data.</text>
</comment>
<reference evidence="1 2" key="1">
    <citation type="journal article" date="2015" name="Nature">
        <title>rRNA introns, odd ribosomes, and small enigmatic genomes across a large radiation of phyla.</title>
        <authorList>
            <person name="Brown C.T."/>
            <person name="Hug L.A."/>
            <person name="Thomas B.C."/>
            <person name="Sharon I."/>
            <person name="Castelle C.J."/>
            <person name="Singh A."/>
            <person name="Wilkins M.J."/>
            <person name="Williams K.H."/>
            <person name="Banfield J.F."/>
        </authorList>
    </citation>
    <scope>NUCLEOTIDE SEQUENCE [LARGE SCALE GENOMIC DNA]</scope>
</reference>
<proteinExistence type="predicted"/>
<name>A0A0G0ZKX9_9BACT</name>